<organism evidence="1 2">
    <name type="scientific">Naganishia onofrii</name>
    <dbReference type="NCBI Taxonomy" id="1851511"/>
    <lineage>
        <taxon>Eukaryota</taxon>
        <taxon>Fungi</taxon>
        <taxon>Dikarya</taxon>
        <taxon>Basidiomycota</taxon>
        <taxon>Agaricomycotina</taxon>
        <taxon>Tremellomycetes</taxon>
        <taxon>Filobasidiales</taxon>
        <taxon>Filobasidiaceae</taxon>
        <taxon>Naganishia</taxon>
    </lineage>
</organism>
<proteinExistence type="predicted"/>
<comment type="caution">
    <text evidence="1">The sequence shown here is derived from an EMBL/GenBank/DDBJ whole genome shotgun (WGS) entry which is preliminary data.</text>
</comment>
<keyword evidence="2" id="KW-1185">Reference proteome</keyword>
<dbReference type="EMBL" id="JASBWV010000005">
    <property type="protein sequence ID" value="KAJ9126446.1"/>
    <property type="molecule type" value="Genomic_DNA"/>
</dbReference>
<gene>
    <name evidence="1" type="ORF">QFC24_002189</name>
</gene>
<dbReference type="Proteomes" id="UP001234202">
    <property type="component" value="Unassembled WGS sequence"/>
</dbReference>
<name>A0ACC2XTV6_9TREE</name>
<reference evidence="1" key="1">
    <citation type="submission" date="2023-04" db="EMBL/GenBank/DDBJ databases">
        <title>Draft Genome sequencing of Naganishia species isolated from polar environments using Oxford Nanopore Technology.</title>
        <authorList>
            <person name="Leo P."/>
            <person name="Venkateswaran K."/>
        </authorList>
    </citation>
    <scope>NUCLEOTIDE SEQUENCE</scope>
    <source>
        <strain evidence="1">DBVPG 5303</strain>
    </source>
</reference>
<evidence type="ECO:0000313" key="1">
    <source>
        <dbReference type="EMBL" id="KAJ9126446.1"/>
    </source>
</evidence>
<evidence type="ECO:0000313" key="2">
    <source>
        <dbReference type="Proteomes" id="UP001234202"/>
    </source>
</evidence>
<protein>
    <submittedName>
        <fullName evidence="1">Uncharacterized protein</fullName>
    </submittedName>
</protein>
<accession>A0ACC2XTV6</accession>
<sequence length="332" mass="37726">MLTLRVPPHSIKLERLWEGKASRPMMSKIEAEGKSDFFGILVLVEPSTYDCAVVKEAVHIKTGEYFACKVINKKLMAGREHMVRNEIAVLKRVSAGHPNICRLVDHFETAHNLYLVFELCNGGELFDRICSKGNYYERDAAQIVRTITSAVKYLHDQGIVHRDLKPENLLFRSKADDSPLCIADFGLSRILEEDRFNVLTTTCGKEYWQGVSEEAKAFVRKCLTIDPTNRPTAEELLHDTWLKNVEEHYVATPQGSATDLLPQVRKAFDARKTFRKAVLGMMAVHRLQDAMGQSASQRAEQDEKAKLRGEVEQYKREAEEENADQVLNTEAD</sequence>